<evidence type="ECO:0000256" key="4">
    <source>
        <dbReference type="PIRSR" id="PIRSR000331-2"/>
    </source>
</evidence>
<dbReference type="PIRSF" id="PIRSF000331">
    <property type="entry name" value="HpaA_HpaB"/>
    <property type="match status" value="1"/>
</dbReference>
<dbReference type="Pfam" id="PF03241">
    <property type="entry name" value="HpaB"/>
    <property type="match status" value="1"/>
</dbReference>
<evidence type="ECO:0000313" key="8">
    <source>
        <dbReference type="Proteomes" id="UP000332515"/>
    </source>
</evidence>
<dbReference type="InterPro" id="IPR024677">
    <property type="entry name" value="HpaB/PvcC"/>
</dbReference>
<protein>
    <submittedName>
        <fullName evidence="7">Pyoverdin chromophore biosynthetic protein pvcC</fullName>
    </submittedName>
</protein>
<feature type="binding site" evidence="4">
    <location>
        <begin position="159"/>
        <end position="161"/>
    </location>
    <ligand>
        <name>FAD</name>
        <dbReference type="ChEBI" id="CHEBI:57692"/>
    </ligand>
</feature>
<keyword evidence="3" id="KW-0560">Oxidoreductase</keyword>
<evidence type="ECO:0000259" key="6">
    <source>
        <dbReference type="Pfam" id="PF11794"/>
    </source>
</evidence>
<dbReference type="InterPro" id="IPR036250">
    <property type="entry name" value="AcylCo_DH-like_C"/>
</dbReference>
<name>A0A6A7Y1K4_9HYPH</name>
<evidence type="ECO:0000313" key="7">
    <source>
        <dbReference type="EMBL" id="MQT12940.1"/>
    </source>
</evidence>
<keyword evidence="1" id="KW-0285">Flavoprotein</keyword>
<gene>
    <name evidence="7" type="ORF">F0357_09830</name>
</gene>
<evidence type="ECO:0000256" key="3">
    <source>
        <dbReference type="ARBA" id="ARBA00023002"/>
    </source>
</evidence>
<dbReference type="SUPFAM" id="SSF47203">
    <property type="entry name" value="Acyl-CoA dehydrogenase C-terminal domain-like"/>
    <property type="match status" value="1"/>
</dbReference>
<dbReference type="PIRSF" id="PIRSF500125">
    <property type="entry name" value="4_HPA_large"/>
    <property type="match status" value="1"/>
</dbReference>
<dbReference type="InterPro" id="IPR004925">
    <property type="entry name" value="HpaB/PvcC/4-BUDH"/>
</dbReference>
<organism evidence="7 8">
    <name type="scientific">Segnochrobactrum spirostomi</name>
    <dbReference type="NCBI Taxonomy" id="2608987"/>
    <lineage>
        <taxon>Bacteria</taxon>
        <taxon>Pseudomonadati</taxon>
        <taxon>Pseudomonadota</taxon>
        <taxon>Alphaproteobacteria</taxon>
        <taxon>Hyphomicrobiales</taxon>
        <taxon>Segnochrobactraceae</taxon>
        <taxon>Segnochrobactrum</taxon>
    </lineage>
</organism>
<evidence type="ECO:0000256" key="2">
    <source>
        <dbReference type="ARBA" id="ARBA00022827"/>
    </source>
</evidence>
<proteinExistence type="predicted"/>
<dbReference type="EMBL" id="VWNA01000001">
    <property type="protein sequence ID" value="MQT12940.1"/>
    <property type="molecule type" value="Genomic_DNA"/>
</dbReference>
<keyword evidence="8" id="KW-1185">Reference proteome</keyword>
<reference evidence="7 8" key="1">
    <citation type="submission" date="2019-09" db="EMBL/GenBank/DDBJ databases">
        <title>Segnochrobactrum spirostomi gen. nov., sp. nov., isolated from the ciliate Spirostomum cf. yagiui and description of a novel family, Segnochrobactraceae fam. nov. within the order Rhizobiales of the class Alphaproteobacteria.</title>
        <authorList>
            <person name="Akter S."/>
            <person name="Shazib S.U.A."/>
            <person name="Shin M.K."/>
        </authorList>
    </citation>
    <scope>NUCLEOTIDE SEQUENCE [LARGE SCALE GENOMIC DNA]</scope>
    <source>
        <strain evidence="7 8">Sp-1</strain>
    </source>
</reference>
<accession>A0A6A7Y1K4</accession>
<comment type="caution">
    <text evidence="7">The sequence shown here is derived from an EMBL/GenBank/DDBJ whole genome shotgun (WGS) entry which is preliminary data.</text>
</comment>
<sequence length="510" mass="56543">MLNIQAALAEPVDRIAPFTGAGYLESLRDDRNVFIYGQRVGDVTEHPGFRNSARSLARLYDALHAPETAGDLTCPTDTPNGGFTHRSFRSASSVADLEGQQRAIGGWARMTYGWMGRTPDYKASIINTLGPNADYYGPFAENARAWYQRVQDEVLFVSHALVNPPVDRARPPSETREVYLHVDEETDAGIRVSGAKVVATSAATSHYAFLQHHGPVDNGVASLTMMFFAAIDAPGLKLFCRNSYEQQAKATGTPFDFPLASRFDENDAIIVFDRVFIPWENVLVYRTESLPPDFPLAAGFMQGMAFHGCTRLAVKLDFMAGLISKALHATSGDEFRGNQVMLGEVIAYRHLFWSLSNAMAACPTQFAGGAMLPNLQAALAYRALAPDAYGRVKEIVHKIVASALIYMPSTSRDFDNSEIEPYLARYVRGSNGIDHRQRIKIMKLLWDAVGSEFGGRHELYERNYLGNHEEVKLRLQSIARFDGSFAEMDGLVDRCLADYDENGWVDPAWA</sequence>
<dbReference type="Gene3D" id="1.20.140.10">
    <property type="entry name" value="Butyryl-CoA Dehydrogenase, subunit A, domain 3"/>
    <property type="match status" value="1"/>
</dbReference>
<keyword evidence="2 4" id="KW-0274">FAD</keyword>
<dbReference type="PANTHER" id="PTHR36117">
    <property type="entry name" value="4-HYDROXYPHENYLACETATE 3-MONOOXYGENASE-RELATED"/>
    <property type="match status" value="1"/>
</dbReference>
<dbReference type="Proteomes" id="UP000332515">
    <property type="component" value="Unassembled WGS sequence"/>
</dbReference>
<evidence type="ECO:0000256" key="1">
    <source>
        <dbReference type="ARBA" id="ARBA00022630"/>
    </source>
</evidence>
<dbReference type="InterPro" id="IPR009100">
    <property type="entry name" value="AcylCoA_DH/oxidase_NM_dom_sf"/>
</dbReference>
<feature type="domain" description="HpaB/PvcC/4-BUDH N-terminal" evidence="6">
    <location>
        <begin position="19"/>
        <end position="284"/>
    </location>
</feature>
<feature type="domain" description="HpaB/PvcC/4-BUDH C-terminal" evidence="5">
    <location>
        <begin position="298"/>
        <end position="491"/>
    </location>
</feature>
<dbReference type="Gene3D" id="2.40.110.10">
    <property type="entry name" value="Butyryl-CoA Dehydrogenase, subunit A, domain 2"/>
    <property type="match status" value="1"/>
</dbReference>
<dbReference type="InterPro" id="IPR024674">
    <property type="entry name" value="HpaB/PvcC/4-BUDH_N"/>
</dbReference>
<dbReference type="InterPro" id="IPR024719">
    <property type="entry name" value="HpaB/PvcC/4-BUDH_C"/>
</dbReference>
<dbReference type="SUPFAM" id="SSF56645">
    <property type="entry name" value="Acyl-CoA dehydrogenase NM domain-like"/>
    <property type="match status" value="1"/>
</dbReference>
<dbReference type="PANTHER" id="PTHR36117:SF3">
    <property type="entry name" value="4-HYDROXYPHENYLACETATE 3-MONOOXYGENASE-RELATED"/>
    <property type="match status" value="1"/>
</dbReference>
<dbReference type="InterPro" id="IPR046373">
    <property type="entry name" value="Acyl-CoA_Oxase/DH_mid-dom_sf"/>
</dbReference>
<dbReference type="GO" id="GO:0016627">
    <property type="term" value="F:oxidoreductase activity, acting on the CH-CH group of donors"/>
    <property type="evidence" value="ECO:0007669"/>
    <property type="project" value="InterPro"/>
</dbReference>
<dbReference type="RefSeq" id="WP_153480441.1">
    <property type="nucleotide sequence ID" value="NZ_VWNA01000001.1"/>
</dbReference>
<evidence type="ECO:0000259" key="5">
    <source>
        <dbReference type="Pfam" id="PF03241"/>
    </source>
</evidence>
<feature type="binding site" evidence="4">
    <location>
        <position position="200"/>
    </location>
    <ligand>
        <name>FAD</name>
        <dbReference type="ChEBI" id="CHEBI:57692"/>
    </ligand>
</feature>
<dbReference type="Pfam" id="PF11794">
    <property type="entry name" value="HpaB_N"/>
    <property type="match status" value="1"/>
</dbReference>
<dbReference type="AlphaFoldDB" id="A0A6A7Y1K4"/>
<dbReference type="Gene3D" id="1.10.3140.10">
    <property type="entry name" value="4-hydroxybutyryl-coa dehydratase, domain 1"/>
    <property type="match status" value="1"/>
</dbReference>